<accession>A0AAV5ULY9</accession>
<feature type="domain" description="Cytidyltransferase-like" evidence="13">
    <location>
        <begin position="14"/>
        <end position="198"/>
    </location>
</feature>
<sequence>MSEMSARKAILISCGSFNPPTNAHLRMMELARDELQSLPSPYSVVEGIYSPVTSTYVHKPLASDEHRLKMLEKATQSSGWTRADGWEIERGVWSRTLEVLTHHRKEARLRWKDSSLDCFLVAGGDLVESFGRILPDGKRLWAAEDVKAIVEEYGLVIIQRLGSDPSATLHSFGLSSKKSHSVEETTCPNDVSSTRLRSAIAEGKSIRYTTPDAVVDYIHKHGLYQRPVNGMMHGMNGTASHV</sequence>
<comment type="catalytic activity">
    <reaction evidence="12">
        <text>beta-nicotinamide D-ribonucleotide + ATP + H(+) = diphosphate + NAD(+)</text>
        <dbReference type="Rhea" id="RHEA:21360"/>
        <dbReference type="ChEBI" id="CHEBI:14649"/>
        <dbReference type="ChEBI" id="CHEBI:15378"/>
        <dbReference type="ChEBI" id="CHEBI:30616"/>
        <dbReference type="ChEBI" id="CHEBI:33019"/>
        <dbReference type="ChEBI" id="CHEBI:57540"/>
        <dbReference type="EC" id="2.7.7.1"/>
    </reaction>
</comment>
<dbReference type="Pfam" id="PF01467">
    <property type="entry name" value="CTP_transf_like"/>
    <property type="match status" value="1"/>
</dbReference>
<dbReference type="GO" id="GO:0005524">
    <property type="term" value="F:ATP binding"/>
    <property type="evidence" value="ECO:0007669"/>
    <property type="project" value="UniProtKB-KW"/>
</dbReference>
<name>A0AAV5ULY9_9BILA</name>
<dbReference type="EC" id="2.7.7.18" evidence="12"/>
<keyword evidence="4 12" id="KW-0662">Pyridine nucleotide biosynthesis</keyword>
<dbReference type="PANTHER" id="PTHR12039">
    <property type="entry name" value="NICOTINAMIDE MONONUCLEOTIDE ADENYLYLTRANSFERASE"/>
    <property type="match status" value="1"/>
</dbReference>
<dbReference type="Gene3D" id="3.40.50.620">
    <property type="entry name" value="HUPs"/>
    <property type="match status" value="1"/>
</dbReference>
<evidence type="ECO:0000256" key="2">
    <source>
        <dbReference type="ARBA" id="ARBA00004173"/>
    </source>
</evidence>
<dbReference type="InterPro" id="IPR005248">
    <property type="entry name" value="NadD/NMNAT"/>
</dbReference>
<evidence type="ECO:0000256" key="10">
    <source>
        <dbReference type="ARBA" id="ARBA00023128"/>
    </source>
</evidence>
<evidence type="ECO:0000256" key="12">
    <source>
        <dbReference type="RuleBase" id="RU362021"/>
    </source>
</evidence>
<evidence type="ECO:0000256" key="1">
    <source>
        <dbReference type="ARBA" id="ARBA00001946"/>
    </source>
</evidence>
<keyword evidence="10" id="KW-0496">Mitochondrion</keyword>
<comment type="cofactor">
    <cofactor evidence="1">
        <name>Mg(2+)</name>
        <dbReference type="ChEBI" id="CHEBI:18420"/>
    </cofactor>
</comment>
<dbReference type="GO" id="GO:0004515">
    <property type="term" value="F:nicotinate-nucleotide adenylyltransferase activity"/>
    <property type="evidence" value="ECO:0007669"/>
    <property type="project" value="UniProtKB-EC"/>
</dbReference>
<keyword evidence="5 12" id="KW-0808">Transferase</keyword>
<dbReference type="Proteomes" id="UP001432027">
    <property type="component" value="Unassembled WGS sequence"/>
</dbReference>
<comment type="similarity">
    <text evidence="12">Belongs to the eukaryotic NMN adenylyltransferase family.</text>
</comment>
<evidence type="ECO:0000256" key="8">
    <source>
        <dbReference type="ARBA" id="ARBA00022840"/>
    </source>
</evidence>
<evidence type="ECO:0000256" key="6">
    <source>
        <dbReference type="ARBA" id="ARBA00022695"/>
    </source>
</evidence>
<keyword evidence="7 12" id="KW-0547">Nucleotide-binding</keyword>
<reference evidence="14" key="1">
    <citation type="submission" date="2023-10" db="EMBL/GenBank/DDBJ databases">
        <title>Genome assembly of Pristionchus species.</title>
        <authorList>
            <person name="Yoshida K."/>
            <person name="Sommer R.J."/>
        </authorList>
    </citation>
    <scope>NUCLEOTIDE SEQUENCE</scope>
    <source>
        <strain evidence="14">RS0144</strain>
    </source>
</reference>
<keyword evidence="15" id="KW-1185">Reference proteome</keyword>
<dbReference type="SUPFAM" id="SSF52374">
    <property type="entry name" value="Nucleotidylyl transferase"/>
    <property type="match status" value="1"/>
</dbReference>
<protein>
    <recommendedName>
        <fullName evidence="12">Nicotinamide-nucleotide adenylyltransferase</fullName>
        <ecNumber evidence="12">2.7.7.1</ecNumber>
        <ecNumber evidence="12">2.7.7.18</ecNumber>
    </recommendedName>
</protein>
<dbReference type="GO" id="GO:0005759">
    <property type="term" value="C:mitochondrial matrix"/>
    <property type="evidence" value="ECO:0007669"/>
    <property type="project" value="UniProtKB-ARBA"/>
</dbReference>
<keyword evidence="9 12" id="KW-0520">NAD</keyword>
<evidence type="ECO:0000256" key="9">
    <source>
        <dbReference type="ARBA" id="ARBA00023027"/>
    </source>
</evidence>
<evidence type="ECO:0000313" key="15">
    <source>
        <dbReference type="Proteomes" id="UP001432027"/>
    </source>
</evidence>
<dbReference type="GO" id="GO:0009435">
    <property type="term" value="P:NAD+ biosynthetic process"/>
    <property type="evidence" value="ECO:0007669"/>
    <property type="project" value="InterPro"/>
</dbReference>
<dbReference type="GO" id="GO:0000309">
    <property type="term" value="F:nicotinamide-nucleotide adenylyltransferase activity"/>
    <property type="evidence" value="ECO:0007669"/>
    <property type="project" value="UniProtKB-EC"/>
</dbReference>
<dbReference type="InterPro" id="IPR051182">
    <property type="entry name" value="Euk_NMN_adenylyltrnsfrase"/>
</dbReference>
<evidence type="ECO:0000256" key="5">
    <source>
        <dbReference type="ARBA" id="ARBA00022679"/>
    </source>
</evidence>
<dbReference type="PANTHER" id="PTHR12039:SF0">
    <property type="entry name" value="NICOTINAMIDE-NUCLEOTIDE ADENYLYLTRANSFERASE"/>
    <property type="match status" value="1"/>
</dbReference>
<evidence type="ECO:0000256" key="3">
    <source>
        <dbReference type="ARBA" id="ARBA00011881"/>
    </source>
</evidence>
<dbReference type="EC" id="2.7.7.1" evidence="12"/>
<dbReference type="NCBIfam" id="TIGR00482">
    <property type="entry name" value="nicotinate (nicotinamide) nucleotide adenylyltransferase"/>
    <property type="match status" value="1"/>
</dbReference>
<proteinExistence type="inferred from homology"/>
<organism evidence="14 15">
    <name type="scientific">Pristionchus entomophagus</name>
    <dbReference type="NCBI Taxonomy" id="358040"/>
    <lineage>
        <taxon>Eukaryota</taxon>
        <taxon>Metazoa</taxon>
        <taxon>Ecdysozoa</taxon>
        <taxon>Nematoda</taxon>
        <taxon>Chromadorea</taxon>
        <taxon>Rhabditida</taxon>
        <taxon>Rhabditina</taxon>
        <taxon>Diplogasteromorpha</taxon>
        <taxon>Diplogasteroidea</taxon>
        <taxon>Neodiplogasteridae</taxon>
        <taxon>Pristionchus</taxon>
    </lineage>
</organism>
<comment type="caution">
    <text evidence="14">The sequence shown here is derived from an EMBL/GenBank/DDBJ whole genome shotgun (WGS) entry which is preliminary data.</text>
</comment>
<comment type="function">
    <text evidence="11">Catalyzes the formation of NAD(+) from nicotinamide mononucleotide (NMN) and ATP. Can also use the deamidated form; nicotinic acid mononucleotide (NaMN) as substrate with the same efficiency. Can use triazofurin monophosphate (TrMP) as substrate. Can also use GTP and ITP as nucleotide donors. Also catalyzes the reverse reaction, i.e. the pyrophosphorolytic cleavage of NAD(+). For the pyrophosphorolytic activity, can use NAD(+), NADH, NaAD, nicotinic acid adenine dinucleotide phosphate (NHD), nicotinamide guanine dinucleotide (NGD) as substrates. Fails to cleave phosphorylated dinucleotides NADP(+), NADPH and NaADP(+). Protects against axonal degeneration following injury. May be involved in the maintenance of axonal integrity. Also functions as a stress-response chaperone protein that prevents toxic aggregation of proteins; this function may be independent of its NAD(+) synthesis activity.</text>
</comment>
<dbReference type="InterPro" id="IPR014729">
    <property type="entry name" value="Rossmann-like_a/b/a_fold"/>
</dbReference>
<evidence type="ECO:0000313" key="14">
    <source>
        <dbReference type="EMBL" id="GMT07208.1"/>
    </source>
</evidence>
<dbReference type="InterPro" id="IPR004821">
    <property type="entry name" value="Cyt_trans-like"/>
</dbReference>
<evidence type="ECO:0000256" key="7">
    <source>
        <dbReference type="ARBA" id="ARBA00022741"/>
    </source>
</evidence>
<evidence type="ECO:0000256" key="4">
    <source>
        <dbReference type="ARBA" id="ARBA00022642"/>
    </source>
</evidence>
<dbReference type="EMBL" id="BTSX01000006">
    <property type="protein sequence ID" value="GMT07208.1"/>
    <property type="molecule type" value="Genomic_DNA"/>
</dbReference>
<gene>
    <name evidence="14" type="ORF">PENTCL1PPCAC_29382</name>
</gene>
<comment type="pathway">
    <text evidence="12">Cofactor biosynthesis; NAD(+) biosynthesis; NAD(+) from nicotinamide D-ribonucleotide: step 1/1.</text>
</comment>
<evidence type="ECO:0000256" key="11">
    <source>
        <dbReference type="ARBA" id="ARBA00093425"/>
    </source>
</evidence>
<dbReference type="FunFam" id="3.40.50.620:FF:000221">
    <property type="entry name" value="Nicotinamide/nicotinic acid mononucleotide adenylyltransferase 3"/>
    <property type="match status" value="1"/>
</dbReference>
<comment type="catalytic activity">
    <reaction evidence="12">
        <text>nicotinate beta-D-ribonucleotide + ATP + H(+) = deamido-NAD(+) + diphosphate</text>
        <dbReference type="Rhea" id="RHEA:22860"/>
        <dbReference type="ChEBI" id="CHEBI:15378"/>
        <dbReference type="ChEBI" id="CHEBI:30616"/>
        <dbReference type="ChEBI" id="CHEBI:33019"/>
        <dbReference type="ChEBI" id="CHEBI:57502"/>
        <dbReference type="ChEBI" id="CHEBI:58437"/>
        <dbReference type="EC" id="2.7.7.18"/>
    </reaction>
</comment>
<dbReference type="AlphaFoldDB" id="A0AAV5ULY9"/>
<comment type="subunit">
    <text evidence="3">Homotetramer.</text>
</comment>
<keyword evidence="6 12" id="KW-0548">Nucleotidyltransferase</keyword>
<keyword evidence="8 12" id="KW-0067">ATP-binding</keyword>
<comment type="subcellular location">
    <subcellularLocation>
        <location evidence="2">Mitochondrion</location>
    </subcellularLocation>
</comment>
<evidence type="ECO:0000259" key="13">
    <source>
        <dbReference type="Pfam" id="PF01467"/>
    </source>
</evidence>